<accession>A0A6I3IR24</accession>
<comment type="pathway">
    <text evidence="2">Purine metabolism; 7-cyano-7-deazaguanine biosynthesis.</text>
</comment>
<evidence type="ECO:0000256" key="2">
    <source>
        <dbReference type="ARBA" id="ARBA00005061"/>
    </source>
</evidence>
<dbReference type="Proteomes" id="UP000431092">
    <property type="component" value="Unassembled WGS sequence"/>
</dbReference>
<sequence>MFSVTVGSRFMCAHSLPDPFFGPAQQLHGVTYVVEATFERRELDEHNVVVDIGAATEQLRAILAPLDYRNLDDVEELAGILTTTERMAQHIAERLTATMDLTGLHAVQVLLREHADAWASYRIDLSA</sequence>
<dbReference type="EC" id="4.1.2.50" evidence="4"/>
<evidence type="ECO:0000256" key="3">
    <source>
        <dbReference type="ARBA" id="ARBA00008900"/>
    </source>
</evidence>
<evidence type="ECO:0000256" key="7">
    <source>
        <dbReference type="ARBA" id="ARBA00022833"/>
    </source>
</evidence>
<dbReference type="GO" id="GO:0070497">
    <property type="term" value="F:6-carboxytetrahydropterin synthase activity"/>
    <property type="evidence" value="ECO:0007669"/>
    <property type="project" value="UniProtKB-EC"/>
</dbReference>
<evidence type="ECO:0000313" key="11">
    <source>
        <dbReference type="EMBL" id="MTB72400.1"/>
    </source>
</evidence>
<reference evidence="11 12" key="1">
    <citation type="submission" date="2019-11" db="EMBL/GenBank/DDBJ databases">
        <title>Whole genome sequencing identifies a novel species of the genus Arsenicicoccus isolated from human blood.</title>
        <authorList>
            <person name="Jeong J.H."/>
            <person name="Kweon O.J."/>
            <person name="Kim H.R."/>
            <person name="Kim T.-H."/>
            <person name="Ha S.-M."/>
            <person name="Lee M.-K."/>
        </authorList>
    </citation>
    <scope>NUCLEOTIDE SEQUENCE [LARGE SCALE GENOMIC DNA]</scope>
    <source>
        <strain evidence="11 12">MKL-02</strain>
    </source>
</reference>
<comment type="cofactor">
    <cofactor evidence="1">
        <name>Zn(2+)</name>
        <dbReference type="ChEBI" id="CHEBI:29105"/>
    </cofactor>
</comment>
<evidence type="ECO:0000256" key="5">
    <source>
        <dbReference type="ARBA" id="ARBA00018141"/>
    </source>
</evidence>
<comment type="catalytic activity">
    <reaction evidence="10">
        <text>7,8-dihydroneopterin 3'-triphosphate + H2O = 6-carboxy-5,6,7,8-tetrahydropterin + triphosphate + acetaldehyde + 2 H(+)</text>
        <dbReference type="Rhea" id="RHEA:27966"/>
        <dbReference type="ChEBI" id="CHEBI:15343"/>
        <dbReference type="ChEBI" id="CHEBI:15377"/>
        <dbReference type="ChEBI" id="CHEBI:15378"/>
        <dbReference type="ChEBI" id="CHEBI:18036"/>
        <dbReference type="ChEBI" id="CHEBI:58462"/>
        <dbReference type="ChEBI" id="CHEBI:61032"/>
        <dbReference type="EC" id="4.1.2.50"/>
    </reaction>
</comment>
<keyword evidence="7" id="KW-0862">Zinc</keyword>
<name>A0A6I3IR24_9MICO</name>
<keyword evidence="6" id="KW-0479">Metal-binding</keyword>
<dbReference type="SUPFAM" id="SSF55620">
    <property type="entry name" value="Tetrahydrobiopterin biosynthesis enzymes-like"/>
    <property type="match status" value="1"/>
</dbReference>
<protein>
    <recommendedName>
        <fullName evidence="5">6-carboxy-5,6,7,8-tetrahydropterin synthase</fullName>
        <ecNumber evidence="4">4.1.2.50</ecNumber>
    </recommendedName>
    <alternativeName>
        <fullName evidence="9">Queuosine biosynthesis protein QueD</fullName>
    </alternativeName>
</protein>
<dbReference type="AlphaFoldDB" id="A0A6I3IR24"/>
<dbReference type="RefSeq" id="WP_154593692.1">
    <property type="nucleotide sequence ID" value="NZ_CP171001.1"/>
</dbReference>
<dbReference type="UniPathway" id="UPA00391"/>
<evidence type="ECO:0000256" key="8">
    <source>
        <dbReference type="ARBA" id="ARBA00023239"/>
    </source>
</evidence>
<keyword evidence="8" id="KW-0456">Lyase</keyword>
<evidence type="ECO:0000256" key="4">
    <source>
        <dbReference type="ARBA" id="ARBA00012982"/>
    </source>
</evidence>
<dbReference type="PANTHER" id="PTHR12589">
    <property type="entry name" value="PYRUVOYL TETRAHYDROBIOPTERIN SYNTHASE"/>
    <property type="match status" value="1"/>
</dbReference>
<gene>
    <name evidence="11" type="ORF">GGG17_10550</name>
</gene>
<comment type="similarity">
    <text evidence="3">Belongs to the PTPS family. QueD subfamily.</text>
</comment>
<organism evidence="11 12">
    <name type="scientific">Arsenicicoccus cauae</name>
    <dbReference type="NCBI Taxonomy" id="2663847"/>
    <lineage>
        <taxon>Bacteria</taxon>
        <taxon>Bacillati</taxon>
        <taxon>Actinomycetota</taxon>
        <taxon>Actinomycetes</taxon>
        <taxon>Micrococcales</taxon>
        <taxon>Intrasporangiaceae</taxon>
        <taxon>Arsenicicoccus</taxon>
    </lineage>
</organism>
<dbReference type="PANTHER" id="PTHR12589:SF7">
    <property type="entry name" value="6-PYRUVOYL TETRAHYDROBIOPTERIN SYNTHASE"/>
    <property type="match status" value="1"/>
</dbReference>
<evidence type="ECO:0000256" key="9">
    <source>
        <dbReference type="ARBA" id="ARBA00031449"/>
    </source>
</evidence>
<evidence type="ECO:0000256" key="1">
    <source>
        <dbReference type="ARBA" id="ARBA00001947"/>
    </source>
</evidence>
<dbReference type="EMBL" id="WLVL01000039">
    <property type="protein sequence ID" value="MTB72400.1"/>
    <property type="molecule type" value="Genomic_DNA"/>
</dbReference>
<dbReference type="Gene3D" id="3.30.479.10">
    <property type="entry name" value="6-pyruvoyl tetrahydropterin synthase/QueD"/>
    <property type="match status" value="1"/>
</dbReference>
<evidence type="ECO:0000256" key="10">
    <source>
        <dbReference type="ARBA" id="ARBA00048807"/>
    </source>
</evidence>
<keyword evidence="12" id="KW-1185">Reference proteome</keyword>
<dbReference type="GO" id="GO:0046872">
    <property type="term" value="F:metal ion binding"/>
    <property type="evidence" value="ECO:0007669"/>
    <property type="project" value="UniProtKB-KW"/>
</dbReference>
<dbReference type="Pfam" id="PF01242">
    <property type="entry name" value="PTPS"/>
    <property type="match status" value="1"/>
</dbReference>
<comment type="caution">
    <text evidence="11">The sequence shown here is derived from an EMBL/GenBank/DDBJ whole genome shotgun (WGS) entry which is preliminary data.</text>
</comment>
<dbReference type="InterPro" id="IPR007115">
    <property type="entry name" value="6-PTP_synth/QueD"/>
</dbReference>
<evidence type="ECO:0000256" key="6">
    <source>
        <dbReference type="ARBA" id="ARBA00022723"/>
    </source>
</evidence>
<evidence type="ECO:0000313" key="12">
    <source>
        <dbReference type="Proteomes" id="UP000431092"/>
    </source>
</evidence>
<proteinExistence type="inferred from homology"/>
<dbReference type="InterPro" id="IPR038418">
    <property type="entry name" value="6-PTP_synth/QueD_sf"/>
</dbReference>